<proteinExistence type="predicted"/>
<sequence>MRSARRLPLVTGTLLGMATGRDPLFDDVDRTDVTPSSHQESTFEFLNRIAGDYWEHPRSLMQEWSNHIEDDTDYTDLRQRFRSRDDEQFRSAFLELYLHESLIRAGYTVTIHLTVEGTTARPDFLAERAGEQMYIEAIAPGSTSAAKAATQRRAVLFDTVNRLDDPNFLLSLEDLVEGPRPPTAARLRADMRRWLAGLDPDQPWDFESAPSRQWQDDGWSVTFKAIPIRPKARGHRANSRAIGVYGHTGVDWIDDAPAIRKALITKHHEYGDLNAPFVIAVGTYIHDTDRWHTTNAMYGAAAIAWSEGPDGEMATRQVRQPDGYFGVPPNWQHRNVSGVLLVNQLMPHHLQRAEVTLWRHPNPTHVLPEELGLPAHAVAFDAGKLREIAPASIAEDFFGLPNPWPPGEPWPDEN</sequence>
<dbReference type="Proteomes" id="UP001500622">
    <property type="component" value="Unassembled WGS sequence"/>
</dbReference>
<organism evidence="1 2">
    <name type="scientific">Georgenia halophila</name>
    <dbReference type="NCBI Taxonomy" id="620889"/>
    <lineage>
        <taxon>Bacteria</taxon>
        <taxon>Bacillati</taxon>
        <taxon>Actinomycetota</taxon>
        <taxon>Actinomycetes</taxon>
        <taxon>Micrococcales</taxon>
        <taxon>Bogoriellaceae</taxon>
        <taxon>Georgenia</taxon>
    </lineage>
</organism>
<dbReference type="EMBL" id="BAABGN010000012">
    <property type="protein sequence ID" value="GAA4428238.1"/>
    <property type="molecule type" value="Genomic_DNA"/>
</dbReference>
<evidence type="ECO:0000313" key="2">
    <source>
        <dbReference type="Proteomes" id="UP001500622"/>
    </source>
</evidence>
<reference evidence="2" key="1">
    <citation type="journal article" date="2019" name="Int. J. Syst. Evol. Microbiol.">
        <title>The Global Catalogue of Microorganisms (GCM) 10K type strain sequencing project: providing services to taxonomists for standard genome sequencing and annotation.</title>
        <authorList>
            <consortium name="The Broad Institute Genomics Platform"/>
            <consortium name="The Broad Institute Genome Sequencing Center for Infectious Disease"/>
            <person name="Wu L."/>
            <person name="Ma J."/>
        </authorList>
    </citation>
    <scope>NUCLEOTIDE SEQUENCE [LARGE SCALE GENOMIC DNA]</scope>
    <source>
        <strain evidence="2">JCM 17810</strain>
    </source>
</reference>
<accession>A0ABP8LH36</accession>
<protein>
    <submittedName>
        <fullName evidence="1">Uncharacterized protein</fullName>
    </submittedName>
</protein>
<evidence type="ECO:0000313" key="1">
    <source>
        <dbReference type="EMBL" id="GAA4428238.1"/>
    </source>
</evidence>
<comment type="caution">
    <text evidence="1">The sequence shown here is derived from an EMBL/GenBank/DDBJ whole genome shotgun (WGS) entry which is preliminary data.</text>
</comment>
<keyword evidence="2" id="KW-1185">Reference proteome</keyword>
<name>A0ABP8LH36_9MICO</name>
<gene>
    <name evidence="1" type="ORF">GCM10023169_29150</name>
</gene>